<dbReference type="Proteomes" id="UP000257200">
    <property type="component" value="Unplaced"/>
</dbReference>
<organism evidence="2 3">
    <name type="scientific">Acanthochromis polyacanthus</name>
    <name type="common">spiny chromis</name>
    <dbReference type="NCBI Taxonomy" id="80966"/>
    <lineage>
        <taxon>Eukaryota</taxon>
        <taxon>Metazoa</taxon>
        <taxon>Chordata</taxon>
        <taxon>Craniata</taxon>
        <taxon>Vertebrata</taxon>
        <taxon>Euteleostomi</taxon>
        <taxon>Actinopterygii</taxon>
        <taxon>Neopterygii</taxon>
        <taxon>Teleostei</taxon>
        <taxon>Neoteleostei</taxon>
        <taxon>Acanthomorphata</taxon>
        <taxon>Ovalentaria</taxon>
        <taxon>Pomacentridae</taxon>
        <taxon>Acanthochromis</taxon>
    </lineage>
</organism>
<reference evidence="2" key="2">
    <citation type="submission" date="2025-09" db="UniProtKB">
        <authorList>
            <consortium name="Ensembl"/>
        </authorList>
    </citation>
    <scope>IDENTIFICATION</scope>
</reference>
<reference evidence="2" key="1">
    <citation type="submission" date="2025-08" db="UniProtKB">
        <authorList>
            <consortium name="Ensembl"/>
        </authorList>
    </citation>
    <scope>IDENTIFICATION</scope>
</reference>
<name>A0A3Q1GET9_9TELE</name>
<evidence type="ECO:0000313" key="2">
    <source>
        <dbReference type="Ensembl" id="ENSAPOP00000027834.1"/>
    </source>
</evidence>
<keyword evidence="1" id="KW-0812">Transmembrane</keyword>
<keyword evidence="3" id="KW-1185">Reference proteome</keyword>
<evidence type="ECO:0000256" key="1">
    <source>
        <dbReference type="SAM" id="Phobius"/>
    </source>
</evidence>
<proteinExistence type="predicted"/>
<sequence>MYTNRKRDRGVKEKLKPEKFLFLCPCWTSIILISSHTNIKLNEMVHITSLSYHFLD</sequence>
<dbReference type="AlphaFoldDB" id="A0A3Q1GET9"/>
<dbReference type="Ensembl" id="ENSAPOT00000000205.1">
    <property type="protein sequence ID" value="ENSAPOP00000027834.1"/>
    <property type="gene ID" value="ENSAPOG00000012641.1"/>
</dbReference>
<accession>A0A3Q1GET9</accession>
<keyword evidence="1" id="KW-1133">Transmembrane helix</keyword>
<protein>
    <submittedName>
        <fullName evidence="2">Uncharacterized protein</fullName>
    </submittedName>
</protein>
<feature type="transmembrane region" description="Helical" evidence="1">
    <location>
        <begin position="20"/>
        <end position="39"/>
    </location>
</feature>
<keyword evidence="1" id="KW-0472">Membrane</keyword>
<dbReference type="InParanoid" id="A0A3Q1GET9"/>
<evidence type="ECO:0000313" key="3">
    <source>
        <dbReference type="Proteomes" id="UP000257200"/>
    </source>
</evidence>